<keyword evidence="3 5" id="KW-0732">Signal</keyword>
<evidence type="ECO:0000256" key="5">
    <source>
        <dbReference type="SAM" id="SignalP"/>
    </source>
</evidence>
<feature type="chain" id="PRO_5046444735" evidence="5">
    <location>
        <begin position="21"/>
        <end position="252"/>
    </location>
</feature>
<evidence type="ECO:0000256" key="1">
    <source>
        <dbReference type="ARBA" id="ARBA00004196"/>
    </source>
</evidence>
<dbReference type="PANTHER" id="PTHR35936">
    <property type="entry name" value="MEMBRANE-BOUND LYTIC MUREIN TRANSGLYCOSYLASE F"/>
    <property type="match status" value="1"/>
</dbReference>
<evidence type="ECO:0000256" key="2">
    <source>
        <dbReference type="ARBA" id="ARBA00010333"/>
    </source>
</evidence>
<evidence type="ECO:0000259" key="6">
    <source>
        <dbReference type="SMART" id="SM00062"/>
    </source>
</evidence>
<dbReference type="InterPro" id="IPR001638">
    <property type="entry name" value="Solute-binding_3/MltF_N"/>
</dbReference>
<dbReference type="Pfam" id="PF00497">
    <property type="entry name" value="SBP_bac_3"/>
    <property type="match status" value="1"/>
</dbReference>
<comment type="subcellular location">
    <subcellularLocation>
        <location evidence="1">Cell envelope</location>
    </subcellularLocation>
</comment>
<evidence type="ECO:0000256" key="4">
    <source>
        <dbReference type="RuleBase" id="RU003744"/>
    </source>
</evidence>
<dbReference type="EMBL" id="CP071247">
    <property type="protein sequence ID" value="QSP95083.1"/>
    <property type="molecule type" value="Genomic_DNA"/>
</dbReference>
<protein>
    <submittedName>
        <fullName evidence="7">Transporter substrate-binding domain-containing protein</fullName>
    </submittedName>
</protein>
<comment type="similarity">
    <text evidence="2 4">Belongs to the bacterial solute-binding protein 3 family.</text>
</comment>
<dbReference type="SMART" id="SM00062">
    <property type="entry name" value="PBPb"/>
    <property type="match status" value="1"/>
</dbReference>
<dbReference type="Proteomes" id="UP000663555">
    <property type="component" value="Chromosome"/>
</dbReference>
<dbReference type="RefSeq" id="WP_206644290.1">
    <property type="nucleotide sequence ID" value="NZ_CP071247.1"/>
</dbReference>
<name>A0ABX7MS04_9GAMM</name>
<dbReference type="PANTHER" id="PTHR35936:SF17">
    <property type="entry name" value="ARGININE-BINDING EXTRACELLULAR PROTEIN ARTP"/>
    <property type="match status" value="1"/>
</dbReference>
<feature type="domain" description="Solute-binding protein family 3/N-terminal" evidence="6">
    <location>
        <begin position="25"/>
        <end position="249"/>
    </location>
</feature>
<organism evidence="7 8">
    <name type="scientific">Marinobacter salinisoli</name>
    <dbReference type="NCBI Taxonomy" id="2769486"/>
    <lineage>
        <taxon>Bacteria</taxon>
        <taxon>Pseudomonadati</taxon>
        <taxon>Pseudomonadota</taxon>
        <taxon>Gammaproteobacteria</taxon>
        <taxon>Pseudomonadales</taxon>
        <taxon>Marinobacteraceae</taxon>
        <taxon>Marinobacter</taxon>
    </lineage>
</organism>
<gene>
    <name evidence="7" type="ORF">LPB19_01275</name>
</gene>
<dbReference type="PROSITE" id="PS01039">
    <property type="entry name" value="SBP_BACTERIAL_3"/>
    <property type="match status" value="1"/>
</dbReference>
<dbReference type="InterPro" id="IPR018313">
    <property type="entry name" value="SBP_3_CS"/>
</dbReference>
<sequence length="252" mass="28300">MKTLLLAFIALTLTTPLALAKDTKPLRVAMDVPYAPFGERGPDGKLVGFEVDLGNAMCQEITGQECDWVVQAWDGIIPGLLARKYDLIVSSMSITEERRNAVLFSEPYYTTPSLFFTRAESDFDQANTSDTRIGVQRGTNQERYVAEMHPDAKVIRYTTTDDMYLDLTGERLDAVFLDAPVGIKWGKDDPKVVQHGDFIKEPARIFGQGVGVAMRKRDKELAEKVNAALDKLKNNGVYDDIMNKYFDFDIKL</sequence>
<proteinExistence type="inferred from homology"/>
<dbReference type="SUPFAM" id="SSF53850">
    <property type="entry name" value="Periplasmic binding protein-like II"/>
    <property type="match status" value="1"/>
</dbReference>
<accession>A0ABX7MS04</accession>
<dbReference type="Gene3D" id="3.40.190.10">
    <property type="entry name" value="Periplasmic binding protein-like II"/>
    <property type="match status" value="2"/>
</dbReference>
<feature type="signal peptide" evidence="5">
    <location>
        <begin position="1"/>
        <end position="20"/>
    </location>
</feature>
<evidence type="ECO:0000313" key="7">
    <source>
        <dbReference type="EMBL" id="QSP95083.1"/>
    </source>
</evidence>
<evidence type="ECO:0000313" key="8">
    <source>
        <dbReference type="Proteomes" id="UP000663555"/>
    </source>
</evidence>
<reference evidence="7 8" key="1">
    <citation type="submission" date="2021-03" db="EMBL/GenBank/DDBJ databases">
        <title>Genome sequencing of Marinobacter sp. LPB0319.</title>
        <authorList>
            <person name="Kim J."/>
        </authorList>
    </citation>
    <scope>NUCLEOTIDE SEQUENCE [LARGE SCALE GENOMIC DNA]</scope>
    <source>
        <strain evidence="7 8">LPB0319</strain>
    </source>
</reference>
<evidence type="ECO:0000256" key="3">
    <source>
        <dbReference type="ARBA" id="ARBA00022729"/>
    </source>
</evidence>
<keyword evidence="8" id="KW-1185">Reference proteome</keyword>